<keyword evidence="1" id="KW-1133">Transmembrane helix</keyword>
<dbReference type="EMBL" id="FNHE01000007">
    <property type="protein sequence ID" value="SDM66198.1"/>
    <property type="molecule type" value="Genomic_DNA"/>
</dbReference>
<keyword evidence="1" id="KW-0812">Transmembrane</keyword>
<feature type="transmembrane region" description="Helical" evidence="1">
    <location>
        <begin position="145"/>
        <end position="168"/>
    </location>
</feature>
<feature type="transmembrane region" description="Helical" evidence="1">
    <location>
        <begin position="58"/>
        <end position="84"/>
    </location>
</feature>
<name>A0A1G9V251_9ACTN</name>
<accession>A0A1G9V251</accession>
<keyword evidence="3" id="KW-1185">Reference proteome</keyword>
<protein>
    <submittedName>
        <fullName evidence="2">Uncharacterized protein</fullName>
    </submittedName>
</protein>
<evidence type="ECO:0000313" key="3">
    <source>
        <dbReference type="Proteomes" id="UP000198680"/>
    </source>
</evidence>
<proteinExistence type="predicted"/>
<keyword evidence="1" id="KW-0472">Membrane</keyword>
<dbReference type="RefSeq" id="WP_091219855.1">
    <property type="nucleotide sequence ID" value="NZ_FNHE01000007.1"/>
</dbReference>
<feature type="transmembrane region" description="Helical" evidence="1">
    <location>
        <begin position="18"/>
        <end position="37"/>
    </location>
</feature>
<dbReference type="AlphaFoldDB" id="A0A1G9V251"/>
<evidence type="ECO:0000313" key="2">
    <source>
        <dbReference type="EMBL" id="SDM66198.1"/>
    </source>
</evidence>
<feature type="transmembrane region" description="Helical" evidence="1">
    <location>
        <begin position="104"/>
        <end position="124"/>
    </location>
</feature>
<reference evidence="3" key="1">
    <citation type="submission" date="2016-10" db="EMBL/GenBank/DDBJ databases">
        <authorList>
            <person name="Varghese N."/>
            <person name="Submissions S."/>
        </authorList>
    </citation>
    <scope>NUCLEOTIDE SEQUENCE [LARGE SCALE GENOMIC DNA]</scope>
    <source>
        <strain evidence="3">DSM 45419</strain>
    </source>
</reference>
<gene>
    <name evidence="2" type="ORF">SAMN05660642_03052</name>
</gene>
<feature type="transmembrane region" description="Helical" evidence="1">
    <location>
        <begin position="188"/>
        <end position="210"/>
    </location>
</feature>
<evidence type="ECO:0000256" key="1">
    <source>
        <dbReference type="SAM" id="Phobius"/>
    </source>
</evidence>
<dbReference type="Proteomes" id="UP000198680">
    <property type="component" value="Unassembled WGS sequence"/>
</dbReference>
<sequence length="296" mass="31747">MGTRDKIREILGAPHGEVLSGLTMLGVLVYSVSWFAYRGIYGELGLEAKDVGLTYSSILTSAALGIVMLLAASLLVLLAIGLIYGTTEVDPLFPSAPISLQLLYRLGSGIAVLLLLRGGVYIATDVTEPIVDVLPRIRNGLLDTLVHVAAFIVLLLLYLSLIGGAIAVAPRVLGPVARRARNWLSETLPLILVILIAALPFAVIIGPYQLGRQIGEEIREGKTTGLVDSLVIRWLLDVQVERVNIAWLGERGRCNAMPTRDILYLGAADGTTILYDPDTHTVCRTPTSSVQVVSTA</sequence>
<organism evidence="2 3">
    <name type="scientific">Geodermatophilus siccatus</name>
    <dbReference type="NCBI Taxonomy" id="1137991"/>
    <lineage>
        <taxon>Bacteria</taxon>
        <taxon>Bacillati</taxon>
        <taxon>Actinomycetota</taxon>
        <taxon>Actinomycetes</taxon>
        <taxon>Geodermatophilales</taxon>
        <taxon>Geodermatophilaceae</taxon>
        <taxon>Geodermatophilus</taxon>
    </lineage>
</organism>